<dbReference type="RefSeq" id="WP_286494079.1">
    <property type="nucleotide sequence ID" value="NZ_JACAGJ010000008.1"/>
</dbReference>
<dbReference type="NCBIfam" id="NF033832">
    <property type="entry name" value="sce7726_fam"/>
    <property type="match status" value="1"/>
</dbReference>
<dbReference type="Proteomes" id="UP001170959">
    <property type="component" value="Unassembled WGS sequence"/>
</dbReference>
<accession>A0AAJ1QGG6</accession>
<name>A0AAJ1QGG6_9FLAO</name>
<comment type="caution">
    <text evidence="1">The sequence shown here is derived from an EMBL/GenBank/DDBJ whole genome shotgun (WGS) entry which is preliminary data.</text>
</comment>
<gene>
    <name evidence="1" type="ORF">HX001_14195</name>
</gene>
<sequence>MNDFAIRQELKESILSKYIEDDDSLVLDEYNLSLGIVRADIAVVNGVLHGYEIKSEKDSLIRLENQMLEYNKFFEYVTIVSCTKFINKIIDISPSHCGVISAEMINNKVVLKTIRKAKKNYNLDKISLVKALWREEMIDLLEDMNYKRGFKSKSKPLLYEILISEFTKKQLVDIVKCKLKNRVNWKVD</sequence>
<evidence type="ECO:0000313" key="2">
    <source>
        <dbReference type="Proteomes" id="UP001170959"/>
    </source>
</evidence>
<reference evidence="1" key="2">
    <citation type="journal article" date="2022" name="Sci. Total Environ.">
        <title>Prevalence, transmission, and molecular epidemiology of tet(X)-positive bacteria among humans, animals, and environmental niches in China: An epidemiological, and genomic-based study.</title>
        <authorList>
            <person name="Dong N."/>
            <person name="Zeng Y."/>
            <person name="Cai C."/>
            <person name="Sun C."/>
            <person name="Lu J."/>
            <person name="Liu C."/>
            <person name="Zhou H."/>
            <person name="Sun Q."/>
            <person name="Shu L."/>
            <person name="Wang H."/>
            <person name="Wang Y."/>
            <person name="Wang S."/>
            <person name="Wu C."/>
            <person name="Chan E.W."/>
            <person name="Chen G."/>
            <person name="Shen Z."/>
            <person name="Chen S."/>
            <person name="Zhang R."/>
        </authorList>
    </citation>
    <scope>NUCLEOTIDE SEQUENCE</scope>
    <source>
        <strain evidence="1">R655-4</strain>
    </source>
</reference>
<dbReference type="EMBL" id="JACAGJ010000008">
    <property type="protein sequence ID" value="MDM1073636.1"/>
    <property type="molecule type" value="Genomic_DNA"/>
</dbReference>
<dbReference type="InterPro" id="IPR047729">
    <property type="entry name" value="Sce7726-like"/>
</dbReference>
<reference evidence="1" key="1">
    <citation type="submission" date="2020-06" db="EMBL/GenBank/DDBJ databases">
        <authorList>
            <person name="Dong N."/>
        </authorList>
    </citation>
    <scope>NUCLEOTIDE SEQUENCE</scope>
    <source>
        <strain evidence="1">R655-4</strain>
    </source>
</reference>
<dbReference type="AlphaFoldDB" id="A0AAJ1QGG6"/>
<proteinExistence type="predicted"/>
<protein>
    <submittedName>
        <fullName evidence="1">Sce7726 family protein</fullName>
    </submittedName>
</protein>
<evidence type="ECO:0000313" key="1">
    <source>
        <dbReference type="EMBL" id="MDM1073636.1"/>
    </source>
</evidence>
<organism evidence="1 2">
    <name type="scientific">Empedobacter brevis</name>
    <dbReference type="NCBI Taxonomy" id="247"/>
    <lineage>
        <taxon>Bacteria</taxon>
        <taxon>Pseudomonadati</taxon>
        <taxon>Bacteroidota</taxon>
        <taxon>Flavobacteriia</taxon>
        <taxon>Flavobacteriales</taxon>
        <taxon>Weeksellaceae</taxon>
        <taxon>Empedobacter</taxon>
    </lineage>
</organism>